<dbReference type="SUPFAM" id="SSF49785">
    <property type="entry name" value="Galactose-binding domain-like"/>
    <property type="match status" value="1"/>
</dbReference>
<keyword evidence="1 3" id="KW-0378">Hydrolase</keyword>
<dbReference type="Gene3D" id="3.40.50.1820">
    <property type="entry name" value="alpha/beta hydrolase"/>
    <property type="match status" value="1"/>
</dbReference>
<dbReference type="Pfam" id="PF08530">
    <property type="entry name" value="PepX_C"/>
    <property type="match status" value="1"/>
</dbReference>
<dbReference type="Proteomes" id="UP000637628">
    <property type="component" value="Unassembled WGS sequence"/>
</dbReference>
<sequence length="542" mass="58852">MTLLDRVVSRMFKLPGAVGGYRVDRELRIPMSDGVTLAAHHYTPEGSPAGTILVRGPYGLGAPFDLLYARPYAARGYHVLFVASRGTAASGGDFDPMRTELADGRDVAAWMVGQPWFTGKFATVGPSYLGFTQWGLLVDPPAEMAAAVITVGPHDFARHAWGTGAMNLDLVGWSDMMNRLPRDDKQPSLLWGQLSQAITAPARARALQPVFTDLPIADAGERHYAGGARWFRDRVTRPDIDTDPYWEPMRFGAALEKAEIPILLHSGWQDLFLNQTYEQYQRLRALGRDVALTVGPWTHRGVIQNGGPILIPEALDWLGAKLAGRPLARRTPVHLQVTGAHEWRDLADWPPPTTPLVLRPHADAALGEAPAEPDAEASFTFDPADPTPAFGGPLLEGGGYVDDNHLAARPDVLAFTGAPLAEAIEVHGVPVAELAHRSDNPHVDVFVRISEVDATGHSRNVCEGYRRLDPARDQDVPIEVKLSPVAHRFAAGSRIRLLIAGGCYPQFTRNLGTDENPGTGTKLVPARHRVLLGPSTLVLPVA</sequence>
<dbReference type="GO" id="GO:0016787">
    <property type="term" value="F:hydrolase activity"/>
    <property type="evidence" value="ECO:0007669"/>
    <property type="project" value="UniProtKB-KW"/>
</dbReference>
<evidence type="ECO:0000259" key="2">
    <source>
        <dbReference type="SMART" id="SM00939"/>
    </source>
</evidence>
<gene>
    <name evidence="3" type="ORF">Adu01nite_78940</name>
</gene>
<dbReference type="InterPro" id="IPR000383">
    <property type="entry name" value="Xaa-Pro-like_dom"/>
</dbReference>
<evidence type="ECO:0000256" key="1">
    <source>
        <dbReference type="ARBA" id="ARBA00022801"/>
    </source>
</evidence>
<dbReference type="InterPro" id="IPR005674">
    <property type="entry name" value="CocE/Ser_esterase"/>
</dbReference>
<dbReference type="Pfam" id="PF02129">
    <property type="entry name" value="Peptidase_S15"/>
    <property type="match status" value="1"/>
</dbReference>
<name>A0ABQ3Z9Q3_9ACTN</name>
<proteinExistence type="predicted"/>
<keyword evidence="4" id="KW-1185">Reference proteome</keyword>
<dbReference type="Gene3D" id="2.60.120.260">
    <property type="entry name" value="Galactose-binding domain-like"/>
    <property type="match status" value="1"/>
</dbReference>
<dbReference type="EMBL" id="BOML01000064">
    <property type="protein sequence ID" value="GIE06544.1"/>
    <property type="molecule type" value="Genomic_DNA"/>
</dbReference>
<dbReference type="InterPro" id="IPR013736">
    <property type="entry name" value="Xaa-Pro_dipept_C"/>
</dbReference>
<evidence type="ECO:0000313" key="3">
    <source>
        <dbReference type="EMBL" id="GIE06544.1"/>
    </source>
</evidence>
<evidence type="ECO:0000313" key="4">
    <source>
        <dbReference type="Proteomes" id="UP000637628"/>
    </source>
</evidence>
<dbReference type="SUPFAM" id="SSF53474">
    <property type="entry name" value="alpha/beta-Hydrolases"/>
    <property type="match status" value="1"/>
</dbReference>
<dbReference type="SMART" id="SM00939">
    <property type="entry name" value="PepX_C"/>
    <property type="match status" value="1"/>
</dbReference>
<dbReference type="RefSeq" id="WP_203734396.1">
    <property type="nucleotide sequence ID" value="NZ_BAAATX010000020.1"/>
</dbReference>
<accession>A0ABQ3Z9Q3</accession>
<reference evidence="3 4" key="1">
    <citation type="submission" date="2021-01" db="EMBL/GenBank/DDBJ databases">
        <title>Whole genome shotgun sequence of Actinoplanes durhamensis NBRC 14914.</title>
        <authorList>
            <person name="Komaki H."/>
            <person name="Tamura T."/>
        </authorList>
    </citation>
    <scope>NUCLEOTIDE SEQUENCE [LARGE SCALE GENOMIC DNA]</scope>
    <source>
        <strain evidence="3 4">NBRC 14914</strain>
    </source>
</reference>
<dbReference type="InterPro" id="IPR029058">
    <property type="entry name" value="AB_hydrolase_fold"/>
</dbReference>
<feature type="domain" description="Xaa-Pro dipeptidyl-peptidase C-terminal" evidence="2">
    <location>
        <begin position="315"/>
        <end position="538"/>
    </location>
</feature>
<dbReference type="NCBIfam" id="TIGR00976">
    <property type="entry name" value="CocE_NonD"/>
    <property type="match status" value="1"/>
</dbReference>
<dbReference type="InterPro" id="IPR008979">
    <property type="entry name" value="Galactose-bd-like_sf"/>
</dbReference>
<dbReference type="Gene3D" id="1.10.3020.10">
    <property type="entry name" value="alpha-amino acid ester hydrolase ( Helical cap domain)"/>
    <property type="match status" value="1"/>
</dbReference>
<organism evidence="3 4">
    <name type="scientific">Paractinoplanes durhamensis</name>
    <dbReference type="NCBI Taxonomy" id="113563"/>
    <lineage>
        <taxon>Bacteria</taxon>
        <taxon>Bacillati</taxon>
        <taxon>Actinomycetota</taxon>
        <taxon>Actinomycetes</taxon>
        <taxon>Micromonosporales</taxon>
        <taxon>Micromonosporaceae</taxon>
        <taxon>Paractinoplanes</taxon>
    </lineage>
</organism>
<comment type="caution">
    <text evidence="3">The sequence shown here is derived from an EMBL/GenBank/DDBJ whole genome shotgun (WGS) entry which is preliminary data.</text>
</comment>
<protein>
    <submittedName>
        <fullName evidence="3">Hydrolase</fullName>
    </submittedName>
</protein>